<reference evidence="1 2" key="1">
    <citation type="submission" date="2015-09" db="EMBL/GenBank/DDBJ databases">
        <title>Bacillus cereus food isolates.</title>
        <authorList>
            <person name="Boekhorst J."/>
        </authorList>
    </citation>
    <scope>NUCLEOTIDE SEQUENCE [LARGE SCALE GENOMIC DNA]</scope>
    <source>
        <strain evidence="1 2">B4082</strain>
    </source>
</reference>
<organism evidence="1 2">
    <name type="scientific">Bacillus cereus</name>
    <dbReference type="NCBI Taxonomy" id="1396"/>
    <lineage>
        <taxon>Bacteria</taxon>
        <taxon>Bacillati</taxon>
        <taxon>Bacillota</taxon>
        <taxon>Bacilli</taxon>
        <taxon>Bacillales</taxon>
        <taxon>Bacillaceae</taxon>
        <taxon>Bacillus</taxon>
        <taxon>Bacillus cereus group</taxon>
    </lineage>
</organism>
<comment type="caution">
    <text evidence="1">The sequence shown here is derived from an EMBL/GenBank/DDBJ whole genome shotgun (WGS) entry which is preliminary data.</text>
</comment>
<dbReference type="Proteomes" id="UP000076501">
    <property type="component" value="Unassembled WGS sequence"/>
</dbReference>
<evidence type="ECO:0000313" key="2">
    <source>
        <dbReference type="Proteomes" id="UP000076501"/>
    </source>
</evidence>
<evidence type="ECO:0000313" key="1">
    <source>
        <dbReference type="EMBL" id="KZD36508.1"/>
    </source>
</evidence>
<dbReference type="EMBL" id="LJKA01000036">
    <property type="protein sequence ID" value="KZD36508.1"/>
    <property type="molecule type" value="Genomic_DNA"/>
</dbReference>
<accession>A0A162N2Y5</accession>
<gene>
    <name evidence="1" type="ORF">B4082_2325</name>
</gene>
<protein>
    <submittedName>
        <fullName evidence="1">Uncharacterized protein</fullName>
    </submittedName>
</protein>
<dbReference type="AlphaFoldDB" id="A0A162N2Y5"/>
<dbReference type="PATRIC" id="fig|1396.539.peg.3464"/>
<name>A0A162N2Y5_BACCE</name>
<sequence>MRKAECVMFKIPVRRGTMAEMLKAVRDLENRGYDYVTPIKRVYRAEKTFYNDGKFKGKDKIRFTGMDDHVSYECWMKKVN</sequence>
<proteinExistence type="predicted"/>